<keyword evidence="1" id="KW-0813">Transport</keyword>
<dbReference type="GeneTree" id="ENSGT00390000018868"/>
<feature type="region of interest" description="Disordered" evidence="4">
    <location>
        <begin position="236"/>
        <end position="291"/>
    </location>
</feature>
<feature type="domain" description="RRM" evidence="5">
    <location>
        <begin position="294"/>
        <end position="367"/>
    </location>
</feature>
<dbReference type="InterPro" id="IPR034784">
    <property type="entry name" value="PDIP3_RRM"/>
</dbReference>
<evidence type="ECO:0000256" key="3">
    <source>
        <dbReference type="PROSITE-ProRule" id="PRU00176"/>
    </source>
</evidence>
<feature type="compositionally biased region" description="Low complexity" evidence="4">
    <location>
        <begin position="383"/>
        <end position="397"/>
    </location>
</feature>
<reference evidence="6" key="3">
    <citation type="submission" date="2025-09" db="UniProtKB">
        <authorList>
            <consortium name="Ensembl"/>
        </authorList>
    </citation>
    <scope>IDENTIFICATION</scope>
</reference>
<dbReference type="CDD" id="cd12681">
    <property type="entry name" value="RRM_SKAR"/>
    <property type="match status" value="1"/>
</dbReference>
<feature type="compositionally biased region" description="Low complexity" evidence="4">
    <location>
        <begin position="413"/>
        <end position="435"/>
    </location>
</feature>
<dbReference type="Pfam" id="PF00076">
    <property type="entry name" value="RRM_1"/>
    <property type="match status" value="1"/>
</dbReference>
<keyword evidence="1" id="KW-0509">mRNA transport</keyword>
<dbReference type="GO" id="GO:0016973">
    <property type="term" value="P:poly(A)+ mRNA export from nucleus"/>
    <property type="evidence" value="ECO:0007669"/>
    <property type="project" value="TreeGrafter"/>
</dbReference>
<feature type="compositionally biased region" description="Low complexity" evidence="4">
    <location>
        <begin position="246"/>
        <end position="261"/>
    </location>
</feature>
<dbReference type="InParanoid" id="H2SUZ4"/>
<dbReference type="Proteomes" id="UP000005226">
    <property type="component" value="Chromosome 5"/>
</dbReference>
<dbReference type="PANTHER" id="PTHR19965:SF96">
    <property type="entry name" value="POLYMERASE DELTA-INTERACTING PROTEIN 3"/>
    <property type="match status" value="1"/>
</dbReference>
<dbReference type="InterPro" id="IPR051229">
    <property type="entry name" value="ALYREF_mRNA_export"/>
</dbReference>
<dbReference type="InterPro" id="IPR035979">
    <property type="entry name" value="RBD_domain_sf"/>
</dbReference>
<keyword evidence="2 3" id="KW-0694">RNA-binding</keyword>
<reference evidence="6" key="2">
    <citation type="submission" date="2025-08" db="UniProtKB">
        <authorList>
            <consortium name="Ensembl"/>
        </authorList>
    </citation>
    <scope>IDENTIFICATION</scope>
</reference>
<evidence type="ECO:0000256" key="1">
    <source>
        <dbReference type="ARBA" id="ARBA00022816"/>
    </source>
</evidence>
<dbReference type="SUPFAM" id="SSF54928">
    <property type="entry name" value="RNA-binding domain, RBD"/>
    <property type="match status" value="1"/>
</dbReference>
<protein>
    <submittedName>
        <fullName evidence="6">DNA polymerase delta interacting protein 3</fullName>
    </submittedName>
</protein>
<organism evidence="6 7">
    <name type="scientific">Takifugu rubripes</name>
    <name type="common">Japanese pufferfish</name>
    <name type="synonym">Fugu rubripes</name>
    <dbReference type="NCBI Taxonomy" id="31033"/>
    <lineage>
        <taxon>Eukaryota</taxon>
        <taxon>Metazoa</taxon>
        <taxon>Chordata</taxon>
        <taxon>Craniata</taxon>
        <taxon>Vertebrata</taxon>
        <taxon>Euteleostomi</taxon>
        <taxon>Actinopterygii</taxon>
        <taxon>Neopterygii</taxon>
        <taxon>Teleostei</taxon>
        <taxon>Neoteleostei</taxon>
        <taxon>Acanthomorphata</taxon>
        <taxon>Eupercaria</taxon>
        <taxon>Tetraodontiformes</taxon>
        <taxon>Tetradontoidea</taxon>
        <taxon>Tetraodontidae</taxon>
        <taxon>Takifugu</taxon>
    </lineage>
</organism>
<evidence type="ECO:0000313" key="7">
    <source>
        <dbReference type="Proteomes" id="UP000005226"/>
    </source>
</evidence>
<proteinExistence type="predicted"/>
<accession>H2SUZ4</accession>
<dbReference type="GO" id="GO:0003729">
    <property type="term" value="F:mRNA binding"/>
    <property type="evidence" value="ECO:0007669"/>
    <property type="project" value="TreeGrafter"/>
</dbReference>
<evidence type="ECO:0000256" key="2">
    <source>
        <dbReference type="ARBA" id="ARBA00022884"/>
    </source>
</evidence>
<sequence length="435" mass="46931">MNFDARQKIGVNDVRQRLGGGAGKFITIAFVYTSVKDAREKLGQKDARFKIRGRGAAAAGGVQDARQMINSRKQGQSQLSTPTQSTVAHHQQGQHLVPQIQIHNNNLLGVNIRKFTPNVQGLGARGAATVQPGNNRRMIDARDRLSLKRSISGIQAQTSATPPLKITKTIQQRPVGMTGGIRAATQVFYDHDGISNKQLKVATARSMLQSRAGPIGSTFSMSTPITKVVKNDAYTAPRPPIPVAPTRPNTSMATTRSSAASLQPVSRTLKQATAEASKTAPTTPQPTFSPLEGTKITVNNLHPRVSEEDIVELFCVCGALKRARLVRVGVAEVVFVRKEDAVSAYRKYNNRCLDECLLCSFIFNRRLSDTPGASNGTKKDGLPSSSRPSGQRASSQPTPEVDPQTILKALFKSTAQPTSSTEPPSSQATAFRIKI</sequence>
<dbReference type="InterPro" id="IPR000504">
    <property type="entry name" value="RRM_dom"/>
</dbReference>
<dbReference type="Gene3D" id="3.30.70.330">
    <property type="match status" value="1"/>
</dbReference>
<dbReference type="AlphaFoldDB" id="H2SUZ4"/>
<dbReference type="OMA" id="ICSNVIQ"/>
<dbReference type="Ensembl" id="ENSTRUT00000016304.3">
    <property type="protein sequence ID" value="ENSTRUP00000016232.3"/>
    <property type="gene ID" value="ENSTRUG00000006604.3"/>
</dbReference>
<dbReference type="PROSITE" id="PS50102">
    <property type="entry name" value="RRM"/>
    <property type="match status" value="1"/>
</dbReference>
<dbReference type="PANTHER" id="PTHR19965">
    <property type="entry name" value="RNA AND EXPORT FACTOR BINDING PROTEIN"/>
    <property type="match status" value="1"/>
</dbReference>
<name>H2SUZ4_TAKRU</name>
<feature type="region of interest" description="Disordered" evidence="4">
    <location>
        <begin position="370"/>
        <end position="435"/>
    </location>
</feature>
<evidence type="ECO:0000256" key="4">
    <source>
        <dbReference type="SAM" id="MobiDB-lite"/>
    </source>
</evidence>
<dbReference type="GO" id="GO:0016607">
    <property type="term" value="C:nuclear speck"/>
    <property type="evidence" value="ECO:0007669"/>
    <property type="project" value="TreeGrafter"/>
</dbReference>
<dbReference type="InterPro" id="IPR012677">
    <property type="entry name" value="Nucleotide-bd_a/b_plait_sf"/>
</dbReference>
<reference evidence="6 7" key="1">
    <citation type="journal article" date="2011" name="Genome Biol. Evol.">
        <title>Integration of the genetic map and genome assembly of fugu facilitates insights into distinct features of genome evolution in teleosts and mammals.</title>
        <authorList>
            <person name="Kai W."/>
            <person name="Kikuchi K."/>
            <person name="Tohari S."/>
            <person name="Chew A.K."/>
            <person name="Tay A."/>
            <person name="Fujiwara A."/>
            <person name="Hosoya S."/>
            <person name="Suetake H."/>
            <person name="Naruse K."/>
            <person name="Brenner S."/>
            <person name="Suzuki Y."/>
            <person name="Venkatesh B."/>
        </authorList>
    </citation>
    <scope>NUCLEOTIDE SEQUENCE [LARGE SCALE GENOMIC DNA]</scope>
</reference>
<evidence type="ECO:0000313" key="6">
    <source>
        <dbReference type="Ensembl" id="ENSTRUP00000016232.3"/>
    </source>
</evidence>
<evidence type="ECO:0000259" key="5">
    <source>
        <dbReference type="PROSITE" id="PS50102"/>
    </source>
</evidence>
<dbReference type="SMART" id="SM00360">
    <property type="entry name" value="RRM"/>
    <property type="match status" value="1"/>
</dbReference>
<feature type="compositionally biased region" description="Polar residues" evidence="4">
    <location>
        <begin position="263"/>
        <end position="288"/>
    </location>
</feature>
<gene>
    <name evidence="6" type="primary">poldip3</name>
</gene>
<keyword evidence="7" id="KW-1185">Reference proteome</keyword>